<dbReference type="Gene3D" id="3.80.10.10">
    <property type="entry name" value="Ribonuclease Inhibitor"/>
    <property type="match status" value="1"/>
</dbReference>
<dbReference type="Proteomes" id="UP000006813">
    <property type="component" value="Unassembled WGS sequence"/>
</dbReference>
<dbReference type="EMBL" id="JH170889">
    <property type="protein sequence ID" value="EHB10151.1"/>
    <property type="molecule type" value="Genomic_DNA"/>
</dbReference>
<dbReference type="SMART" id="SM00369">
    <property type="entry name" value="LRR_TYP"/>
    <property type="match status" value="3"/>
</dbReference>
<evidence type="ECO:0000256" key="3">
    <source>
        <dbReference type="SAM" id="MobiDB-lite"/>
    </source>
</evidence>
<protein>
    <submittedName>
        <fullName evidence="4">Reticulon-4 receptor-like 2</fullName>
    </submittedName>
</protein>
<evidence type="ECO:0000313" key="4">
    <source>
        <dbReference type="EMBL" id="EHB10151.1"/>
    </source>
</evidence>
<dbReference type="InParanoid" id="G5BLJ0"/>
<reference evidence="4 5" key="1">
    <citation type="journal article" date="2011" name="Nature">
        <title>Genome sequencing reveals insights into physiology and longevity of the naked mole rat.</title>
        <authorList>
            <person name="Kim E.B."/>
            <person name="Fang X."/>
            <person name="Fushan A.A."/>
            <person name="Huang Z."/>
            <person name="Lobanov A.V."/>
            <person name="Han L."/>
            <person name="Marino S.M."/>
            <person name="Sun X."/>
            <person name="Turanov A.A."/>
            <person name="Yang P."/>
            <person name="Yim S.H."/>
            <person name="Zhao X."/>
            <person name="Kasaikina M.V."/>
            <person name="Stoletzki N."/>
            <person name="Peng C."/>
            <person name="Polak P."/>
            <person name="Xiong Z."/>
            <person name="Kiezun A."/>
            <person name="Zhu Y."/>
            <person name="Chen Y."/>
            <person name="Kryukov G.V."/>
            <person name="Zhang Q."/>
            <person name="Peshkin L."/>
            <person name="Yang L."/>
            <person name="Bronson R.T."/>
            <person name="Buffenstein R."/>
            <person name="Wang B."/>
            <person name="Han C."/>
            <person name="Li Q."/>
            <person name="Chen L."/>
            <person name="Zhao W."/>
            <person name="Sunyaev S.R."/>
            <person name="Park T.J."/>
            <person name="Zhang G."/>
            <person name="Wang J."/>
            <person name="Gladyshev V.N."/>
        </authorList>
    </citation>
    <scope>NUCLEOTIDE SEQUENCE [LARGE SCALE GENOMIC DNA]</scope>
</reference>
<keyword evidence="1" id="KW-0433">Leucine-rich repeat</keyword>
<proteinExistence type="predicted"/>
<evidence type="ECO:0000313" key="5">
    <source>
        <dbReference type="Proteomes" id="UP000006813"/>
    </source>
</evidence>
<accession>G5BLJ0</accession>
<dbReference type="InterPro" id="IPR003591">
    <property type="entry name" value="Leu-rich_rpt_typical-subtyp"/>
</dbReference>
<dbReference type="eggNOG" id="KOG0619">
    <property type="taxonomic scope" value="Eukaryota"/>
</dbReference>
<feature type="region of interest" description="Disordered" evidence="3">
    <location>
        <begin position="198"/>
        <end position="236"/>
    </location>
</feature>
<keyword evidence="4" id="KW-0675">Receptor</keyword>
<dbReference type="SUPFAM" id="SSF52058">
    <property type="entry name" value="L domain-like"/>
    <property type="match status" value="1"/>
</dbReference>
<dbReference type="InterPro" id="IPR001611">
    <property type="entry name" value="Leu-rich_rpt"/>
</dbReference>
<evidence type="ECO:0000256" key="1">
    <source>
        <dbReference type="ARBA" id="ARBA00022614"/>
    </source>
</evidence>
<gene>
    <name evidence="4" type="ORF">GW7_13225</name>
</gene>
<name>G5BLJ0_HETGA</name>
<evidence type="ECO:0000256" key="2">
    <source>
        <dbReference type="ARBA" id="ARBA00022737"/>
    </source>
</evidence>
<dbReference type="PANTHER" id="PTHR24366:SF70">
    <property type="entry name" value="RETICULON 4 RECEPTOR"/>
    <property type="match status" value="1"/>
</dbReference>
<sequence length="236" mass="25089">MDTSWPTFRVGVRPCPAHAPLASSSQTPDTGHLCSVPNVLSPGAATVGARLSSLPSTIFRGLVSLQYLYLQDNSLLHLQDDLFADLANLSHLFLHGNRLRLLTEHVFRGLGGLDRLLLHGNRLQGTPGAPRAPPCCCAPRCSACWSWRCNTSDGRGPAPPASLPQFTFGAALCPHPGAAGPRGLLSVEYLPPAQPWASLEGRPRQGQAARTPLPPALLGLPPPEEHCSPESTLDTL</sequence>
<dbReference type="Pfam" id="PF13855">
    <property type="entry name" value="LRR_8"/>
    <property type="match status" value="1"/>
</dbReference>
<dbReference type="InterPro" id="IPR032675">
    <property type="entry name" value="LRR_dom_sf"/>
</dbReference>
<dbReference type="AlphaFoldDB" id="G5BLJ0"/>
<dbReference type="STRING" id="10181.G5BLJ0"/>
<keyword evidence="2" id="KW-0677">Repeat</keyword>
<organism evidence="4 5">
    <name type="scientific">Heterocephalus glaber</name>
    <name type="common">Naked mole rat</name>
    <dbReference type="NCBI Taxonomy" id="10181"/>
    <lineage>
        <taxon>Eukaryota</taxon>
        <taxon>Metazoa</taxon>
        <taxon>Chordata</taxon>
        <taxon>Craniata</taxon>
        <taxon>Vertebrata</taxon>
        <taxon>Euteleostomi</taxon>
        <taxon>Mammalia</taxon>
        <taxon>Eutheria</taxon>
        <taxon>Euarchontoglires</taxon>
        <taxon>Glires</taxon>
        <taxon>Rodentia</taxon>
        <taxon>Hystricomorpha</taxon>
        <taxon>Bathyergidae</taxon>
        <taxon>Heterocephalus</taxon>
    </lineage>
</organism>
<dbReference type="PANTHER" id="PTHR24366">
    <property type="entry name" value="IG(IMMUNOGLOBULIN) AND LRR(LEUCINE RICH REPEAT) DOMAINS"/>
    <property type="match status" value="1"/>
</dbReference>